<feature type="compositionally biased region" description="Low complexity" evidence="1">
    <location>
        <begin position="420"/>
        <end position="450"/>
    </location>
</feature>
<feature type="compositionally biased region" description="Polar residues" evidence="1">
    <location>
        <begin position="293"/>
        <end position="305"/>
    </location>
</feature>
<evidence type="ECO:0000313" key="2">
    <source>
        <dbReference type="EMBL" id="CAE0408244.1"/>
    </source>
</evidence>
<feature type="compositionally biased region" description="Basic residues" evidence="1">
    <location>
        <begin position="312"/>
        <end position="324"/>
    </location>
</feature>
<feature type="compositionally biased region" description="Pro residues" evidence="1">
    <location>
        <begin position="373"/>
        <end position="382"/>
    </location>
</feature>
<feature type="compositionally biased region" description="Low complexity" evidence="1">
    <location>
        <begin position="26"/>
        <end position="42"/>
    </location>
</feature>
<gene>
    <name evidence="2" type="ORF">ACOF00016_LOCUS6013</name>
</gene>
<feature type="region of interest" description="Disordered" evidence="1">
    <location>
        <begin position="126"/>
        <end position="202"/>
    </location>
</feature>
<reference evidence="2" key="1">
    <citation type="submission" date="2021-01" db="EMBL/GenBank/DDBJ databases">
        <authorList>
            <person name="Corre E."/>
            <person name="Pelletier E."/>
            <person name="Niang G."/>
            <person name="Scheremetjew M."/>
            <person name="Finn R."/>
            <person name="Kale V."/>
            <person name="Holt S."/>
            <person name="Cochrane G."/>
            <person name="Meng A."/>
            <person name="Brown T."/>
            <person name="Cohen L."/>
        </authorList>
    </citation>
    <scope>NUCLEOTIDE SEQUENCE</scope>
    <source>
        <strain evidence="2">CCMP127</strain>
    </source>
</reference>
<proteinExistence type="predicted"/>
<protein>
    <recommendedName>
        <fullName evidence="3">Myb-like domain-containing protein</fullName>
    </recommendedName>
</protein>
<organism evidence="2">
    <name type="scientific">Amphora coffeiformis</name>
    <dbReference type="NCBI Taxonomy" id="265554"/>
    <lineage>
        <taxon>Eukaryota</taxon>
        <taxon>Sar</taxon>
        <taxon>Stramenopiles</taxon>
        <taxon>Ochrophyta</taxon>
        <taxon>Bacillariophyta</taxon>
        <taxon>Bacillariophyceae</taxon>
        <taxon>Bacillariophycidae</taxon>
        <taxon>Thalassiophysales</taxon>
        <taxon>Catenulaceae</taxon>
        <taxon>Amphora</taxon>
    </lineage>
</organism>
<feature type="compositionally biased region" description="Low complexity" evidence="1">
    <location>
        <begin position="457"/>
        <end position="471"/>
    </location>
</feature>
<feature type="region of interest" description="Disordered" evidence="1">
    <location>
        <begin position="24"/>
        <end position="92"/>
    </location>
</feature>
<evidence type="ECO:0008006" key="3">
    <source>
        <dbReference type="Google" id="ProtNLM"/>
    </source>
</evidence>
<feature type="region of interest" description="Disordered" evidence="1">
    <location>
        <begin position="286"/>
        <end position="389"/>
    </location>
</feature>
<sequence>MLILKKSTATTMGRQAHYAEHYPPNHHQQQQQHRGQWQAHPPAVDPYHHHHHPPRHTAYGHYPPAPPVAPSASYPPPPPPPHHHHHHYPPSSYGYAAPPHYYPHHPHANNNNNNYAAEYTNYHRQQRTHFEPPPPPSSSPTANNTPSQQATQTTFRHPKPARIHSNADDVPRQVSVVSADSASSCSQATTHSPASHENKKSPTIVAANYRDYVPESTSSSSSFPDPAVQQIIVDWTPDMDTKLVQLVQQYYQNYPEGDPWNEVSHSMRLPGFICRHRYGTLQHYRKQHAAVPRTTTETKTPINNFKKTDPRPKRKYTMTRRKKKDDKETTATKKRKKETAPAAAATKTNATEKSEANVTGKSPRNTATSPLPSALPSPPTPPSIGTGDGPLFSFSSTLYTRPQVLGSNVRDSLSSLIAARTSARSRTTTTTKGTAKMATTPLISPGPAAPAKKRATTTKSTATKKAAKTVIKPPPSEPTENHKYYRVFRQGTLQNPEEICLGFLSLSVDATFATARQTIEEELELDGMGAWGFILEPLGPVSPKQEGKLGRILDWILADDDGDTELDLGTRAKPIKLVIADK</sequence>
<feature type="compositionally biased region" description="Low complexity" evidence="1">
    <location>
        <begin position="174"/>
        <end position="188"/>
    </location>
</feature>
<accession>A0A7S3P784</accession>
<dbReference type="AlphaFoldDB" id="A0A7S3P784"/>
<feature type="region of interest" description="Disordered" evidence="1">
    <location>
        <begin position="420"/>
        <end position="478"/>
    </location>
</feature>
<dbReference type="EMBL" id="HBIM01007069">
    <property type="protein sequence ID" value="CAE0408244.1"/>
    <property type="molecule type" value="Transcribed_RNA"/>
</dbReference>
<evidence type="ECO:0000256" key="1">
    <source>
        <dbReference type="SAM" id="MobiDB-lite"/>
    </source>
</evidence>
<feature type="compositionally biased region" description="Pro residues" evidence="1">
    <location>
        <begin position="63"/>
        <end position="80"/>
    </location>
</feature>
<name>A0A7S3P784_9STRA</name>
<feature type="compositionally biased region" description="Low complexity" evidence="1">
    <location>
        <begin position="340"/>
        <end position="349"/>
    </location>
</feature>